<feature type="compositionally biased region" description="Basic and acidic residues" evidence="1">
    <location>
        <begin position="236"/>
        <end position="246"/>
    </location>
</feature>
<evidence type="ECO:0000256" key="2">
    <source>
        <dbReference type="SAM" id="Phobius"/>
    </source>
</evidence>
<gene>
    <name evidence="4" type="ORF">STAS_28837</name>
</gene>
<evidence type="ECO:0000259" key="3">
    <source>
        <dbReference type="Pfam" id="PF03151"/>
    </source>
</evidence>
<dbReference type="InterPro" id="IPR004853">
    <property type="entry name" value="Sugar_P_trans_dom"/>
</dbReference>
<evidence type="ECO:0000313" key="4">
    <source>
        <dbReference type="EMBL" id="GER51452.1"/>
    </source>
</evidence>
<name>A0A5A7R283_STRAF</name>
<evidence type="ECO:0000313" key="5">
    <source>
        <dbReference type="Proteomes" id="UP000325081"/>
    </source>
</evidence>
<dbReference type="Proteomes" id="UP000325081">
    <property type="component" value="Unassembled WGS sequence"/>
</dbReference>
<keyword evidence="2" id="KW-0472">Membrane</keyword>
<evidence type="ECO:0000256" key="1">
    <source>
        <dbReference type="SAM" id="MobiDB-lite"/>
    </source>
</evidence>
<accession>A0A5A7R283</accession>
<feature type="transmembrane region" description="Helical" evidence="2">
    <location>
        <begin position="144"/>
        <end position="163"/>
    </location>
</feature>
<proteinExistence type="predicted"/>
<keyword evidence="2" id="KW-0812">Transmembrane</keyword>
<keyword evidence="2" id="KW-1133">Transmembrane helix</keyword>
<comment type="caution">
    <text evidence="4">The sequence shown here is derived from an EMBL/GenBank/DDBJ whole genome shotgun (WGS) entry which is preliminary data.</text>
</comment>
<feature type="domain" description="Sugar phosphate transporter" evidence="3">
    <location>
        <begin position="131"/>
        <end position="195"/>
    </location>
</feature>
<feature type="region of interest" description="Disordered" evidence="1">
    <location>
        <begin position="236"/>
        <end position="257"/>
    </location>
</feature>
<protein>
    <submittedName>
        <fullName evidence="4">Phosphate/phosphoenolpyruvate translocator</fullName>
    </submittedName>
</protein>
<dbReference type="EMBL" id="BKCP01009682">
    <property type="protein sequence ID" value="GER51452.1"/>
    <property type="molecule type" value="Genomic_DNA"/>
</dbReference>
<keyword evidence="4" id="KW-0670">Pyruvate</keyword>
<reference evidence="5" key="1">
    <citation type="journal article" date="2019" name="Curr. Biol.">
        <title>Genome Sequence of Striga asiatica Provides Insight into the Evolution of Plant Parasitism.</title>
        <authorList>
            <person name="Yoshida S."/>
            <person name="Kim S."/>
            <person name="Wafula E.K."/>
            <person name="Tanskanen J."/>
            <person name="Kim Y.M."/>
            <person name="Honaas L."/>
            <person name="Yang Z."/>
            <person name="Spallek T."/>
            <person name="Conn C.E."/>
            <person name="Ichihashi Y."/>
            <person name="Cheong K."/>
            <person name="Cui S."/>
            <person name="Der J.P."/>
            <person name="Gundlach H."/>
            <person name="Jiao Y."/>
            <person name="Hori C."/>
            <person name="Ishida J.K."/>
            <person name="Kasahara H."/>
            <person name="Kiba T."/>
            <person name="Kim M.S."/>
            <person name="Koo N."/>
            <person name="Laohavisit A."/>
            <person name="Lee Y.H."/>
            <person name="Lumba S."/>
            <person name="McCourt P."/>
            <person name="Mortimer J.C."/>
            <person name="Mutuku J.M."/>
            <person name="Nomura T."/>
            <person name="Sasaki-Sekimoto Y."/>
            <person name="Seto Y."/>
            <person name="Wang Y."/>
            <person name="Wakatake T."/>
            <person name="Sakakibara H."/>
            <person name="Demura T."/>
            <person name="Yamaguchi S."/>
            <person name="Yoneyama K."/>
            <person name="Manabe R.I."/>
            <person name="Nelson D.C."/>
            <person name="Schulman A.H."/>
            <person name="Timko M.P."/>
            <person name="dePamphilis C.W."/>
            <person name="Choi D."/>
            <person name="Shirasu K."/>
        </authorList>
    </citation>
    <scope>NUCLEOTIDE SEQUENCE [LARGE SCALE GENOMIC DNA]</scope>
    <source>
        <strain evidence="5">cv. UVA1</strain>
    </source>
</reference>
<dbReference type="OrthoDB" id="6418713at2759"/>
<feature type="transmembrane region" description="Helical" evidence="2">
    <location>
        <begin position="105"/>
        <end position="124"/>
    </location>
</feature>
<sequence>MEEGRRDAVSEMDADTPSCTVVDLYDKDKVLLADWSAAGLNSLALRPQRTSAFQRCSVSVTRGGSCLELAPDLVFDDAESNSAVVRAAEEDAGVPVSPKSTGLDALVLGTLFVLWFAFHAYFSIYNNKQHWLTLNLHKRPKISWAQLVAVLPLVVAHTLGSLFTNMSLGKVAVSFTHTIKAKEPLFSVILSFSLLFPQDLVPDNLVLRIHDSRNRSSEPKTVTDLVPDNLVLRIHDSRNRSSEPKRAGPARNGSVHV</sequence>
<keyword evidence="5" id="KW-1185">Reference proteome</keyword>
<dbReference type="AlphaFoldDB" id="A0A5A7R283"/>
<organism evidence="4 5">
    <name type="scientific">Striga asiatica</name>
    <name type="common">Asiatic witchweed</name>
    <name type="synonym">Buchnera asiatica</name>
    <dbReference type="NCBI Taxonomy" id="4170"/>
    <lineage>
        <taxon>Eukaryota</taxon>
        <taxon>Viridiplantae</taxon>
        <taxon>Streptophyta</taxon>
        <taxon>Embryophyta</taxon>
        <taxon>Tracheophyta</taxon>
        <taxon>Spermatophyta</taxon>
        <taxon>Magnoliopsida</taxon>
        <taxon>eudicotyledons</taxon>
        <taxon>Gunneridae</taxon>
        <taxon>Pentapetalae</taxon>
        <taxon>asterids</taxon>
        <taxon>lamiids</taxon>
        <taxon>Lamiales</taxon>
        <taxon>Orobanchaceae</taxon>
        <taxon>Buchnereae</taxon>
        <taxon>Striga</taxon>
    </lineage>
</organism>
<dbReference type="Pfam" id="PF03151">
    <property type="entry name" value="TPT"/>
    <property type="match status" value="1"/>
</dbReference>